<sequence length="719" mass="80123">MSKPGPKLFYCTQIPKSRELAKVGLGKLYLEEVYTYFCGGEGENHFGKTTLSTPELDSNLYLPVINSPVYCEGIALDNASTEAVSYKIVLSRSQSNSSTDLTHSARPWRSEVTPSNLIHIMTQRKYSGVIGDPMLLPFGGRGAIWPALAHGSQTYLCYHSPAAMMDTRTAPLAVACGYYESYDGGYVPVLYGATIIRVKLWSKHNNVVSLPDGLSRFFDADAAALIPRVGGENTAMTSQLCHYWRPPATTPRAPATCAVLCARLVLDDVTEINPDILIDVLKKYTDEVKLRHKLEPSFLVVKGNGRQLVELAKAIFSKTTAKLKSPSISGFNIVVWYVMRAPIQCSCHSSDVTSCLSRGNVPKFAWMESRKQFWKNHPQYTPLGSRLPISVSLDYCESSALDNNRRAPGAVRARTTTILLPPDLMSALIVRLEDNRPPLHPFLHVPGCVLITTKMRIAKTRGKTQIARTGSIMWISRVGSETGISWMESETGISRTACGSSAHPRQQMAVQSLPEREREREREGNLLDCNAHGGKPLNHACARNKIQSDRVEWCRLGRLFFYVYYPHLSYFPHKLEHSVKGRSFNSQYLKSMTRTRHEYLVHVRSYYARGMCNPYVGALVMEYTQSCVLAVVRGMSYGWRVSSGQVDIVHVSFCMVVLRTVSLFHSAQFCPALKGVETQIAPLEIEKEGEFVKSMVVHGSSRRISPLVIHLLICTIPTG</sequence>
<protein>
    <submittedName>
        <fullName evidence="2">Uncharacterized protein</fullName>
    </submittedName>
</protein>
<evidence type="ECO:0000313" key="2">
    <source>
        <dbReference type="EMBL" id="CAD7424063.1"/>
    </source>
</evidence>
<dbReference type="EMBL" id="OB792750">
    <property type="protein sequence ID" value="CAD7424063.1"/>
    <property type="molecule type" value="Genomic_DNA"/>
</dbReference>
<evidence type="ECO:0000256" key="1">
    <source>
        <dbReference type="SAM" id="MobiDB-lite"/>
    </source>
</evidence>
<name>A0A7R9HIW6_9NEOP</name>
<proteinExistence type="predicted"/>
<dbReference type="AlphaFoldDB" id="A0A7R9HIW6"/>
<feature type="compositionally biased region" description="Basic and acidic residues" evidence="1">
    <location>
        <begin position="514"/>
        <end position="525"/>
    </location>
</feature>
<reference evidence="2" key="1">
    <citation type="submission" date="2020-11" db="EMBL/GenBank/DDBJ databases">
        <authorList>
            <person name="Tran Van P."/>
        </authorList>
    </citation>
    <scope>NUCLEOTIDE SEQUENCE</scope>
</reference>
<accession>A0A7R9HIW6</accession>
<organism evidence="2">
    <name type="scientific">Timema monikensis</name>
    <dbReference type="NCBI Taxonomy" id="170555"/>
    <lineage>
        <taxon>Eukaryota</taxon>
        <taxon>Metazoa</taxon>
        <taxon>Ecdysozoa</taxon>
        <taxon>Arthropoda</taxon>
        <taxon>Hexapoda</taxon>
        <taxon>Insecta</taxon>
        <taxon>Pterygota</taxon>
        <taxon>Neoptera</taxon>
        <taxon>Polyneoptera</taxon>
        <taxon>Phasmatodea</taxon>
        <taxon>Timematodea</taxon>
        <taxon>Timematoidea</taxon>
        <taxon>Timematidae</taxon>
        <taxon>Timema</taxon>
    </lineage>
</organism>
<gene>
    <name evidence="2" type="ORF">TMSB3V08_LOCUS1028</name>
</gene>
<feature type="region of interest" description="Disordered" evidence="1">
    <location>
        <begin position="496"/>
        <end position="529"/>
    </location>
</feature>